<evidence type="ECO:0000256" key="4">
    <source>
        <dbReference type="ARBA" id="ARBA00023163"/>
    </source>
</evidence>
<dbReference type="EMBL" id="CP003915">
    <property type="protein sequence ID" value="AHG65792.1"/>
    <property type="molecule type" value="Genomic_DNA"/>
</dbReference>
<dbReference type="STRING" id="1247726.MIM_c37350"/>
<dbReference type="GO" id="GO:0003700">
    <property type="term" value="F:DNA-binding transcription factor activity"/>
    <property type="evidence" value="ECO:0007669"/>
    <property type="project" value="InterPro"/>
</dbReference>
<dbReference type="AlphaFoldDB" id="W0PIM3"/>
<proteinExistence type="inferred from homology"/>
<dbReference type="Gene3D" id="3.40.190.290">
    <property type="match status" value="1"/>
</dbReference>
<dbReference type="KEGG" id="amim:MIM_c37350"/>
<comment type="similarity">
    <text evidence="1">Belongs to the LysR transcriptional regulatory family.</text>
</comment>
<dbReference type="GO" id="GO:0043565">
    <property type="term" value="F:sequence-specific DNA binding"/>
    <property type="evidence" value="ECO:0007669"/>
    <property type="project" value="TreeGrafter"/>
</dbReference>
<dbReference type="PANTHER" id="PTHR30537">
    <property type="entry name" value="HTH-TYPE TRANSCRIPTIONAL REGULATOR"/>
    <property type="match status" value="1"/>
</dbReference>
<dbReference type="HOGENOM" id="CLU_039613_16_1_4"/>
<dbReference type="InterPro" id="IPR036388">
    <property type="entry name" value="WH-like_DNA-bd_sf"/>
</dbReference>
<evidence type="ECO:0000256" key="1">
    <source>
        <dbReference type="ARBA" id="ARBA00009437"/>
    </source>
</evidence>
<reference evidence="6 7" key="1">
    <citation type="journal article" date="2014" name="Microbiology">
        <title>Unravelling the complete genome sequence of Advenella mimigardefordensis strain DPN7T and novel insights in the catabolism of the xenobiotic polythioester precursor 3,3'-dithiodipropionate.</title>
        <authorList>
            <person name="Wubbeler J.H."/>
            <person name="Hiessl S."/>
            <person name="Schuldes J."/>
            <person name="Thurmer A."/>
            <person name="Daniel R."/>
            <person name="Steinbuchel A."/>
        </authorList>
    </citation>
    <scope>NUCLEOTIDE SEQUENCE [LARGE SCALE GENOMIC DNA]</scope>
    <source>
        <strain evidence="7">DSM 17166 / LMG 22922 / DPN7</strain>
    </source>
</reference>
<dbReference type="Pfam" id="PF00126">
    <property type="entry name" value="HTH_1"/>
    <property type="match status" value="1"/>
</dbReference>
<dbReference type="PANTHER" id="PTHR30537:SF5">
    <property type="entry name" value="HTH-TYPE TRANSCRIPTIONAL ACTIVATOR TTDR-RELATED"/>
    <property type="match status" value="1"/>
</dbReference>
<keyword evidence="2" id="KW-0805">Transcription regulation</keyword>
<dbReference type="eggNOG" id="COG0583">
    <property type="taxonomic scope" value="Bacteria"/>
</dbReference>
<evidence type="ECO:0000256" key="3">
    <source>
        <dbReference type="ARBA" id="ARBA00023125"/>
    </source>
</evidence>
<name>W0PIM3_ADVMD</name>
<protein>
    <submittedName>
        <fullName evidence="6">Transcriptional regulator, LysR family</fullName>
    </submittedName>
</protein>
<dbReference type="InterPro" id="IPR005119">
    <property type="entry name" value="LysR_subst-bd"/>
</dbReference>
<dbReference type="Pfam" id="PF03466">
    <property type="entry name" value="LysR_substrate"/>
    <property type="match status" value="1"/>
</dbReference>
<dbReference type="SUPFAM" id="SSF46785">
    <property type="entry name" value="Winged helix' DNA-binding domain"/>
    <property type="match status" value="1"/>
</dbReference>
<keyword evidence="7" id="KW-1185">Reference proteome</keyword>
<evidence type="ECO:0000313" key="7">
    <source>
        <dbReference type="Proteomes" id="UP000019095"/>
    </source>
</evidence>
<dbReference type="Proteomes" id="UP000019095">
    <property type="component" value="Chromosome"/>
</dbReference>
<organism evidence="6 7">
    <name type="scientific">Advenella mimigardefordensis (strain DSM 17166 / LMG 22922 / DPN7)</name>
    <dbReference type="NCBI Taxonomy" id="1247726"/>
    <lineage>
        <taxon>Bacteria</taxon>
        <taxon>Pseudomonadati</taxon>
        <taxon>Pseudomonadota</taxon>
        <taxon>Betaproteobacteria</taxon>
        <taxon>Burkholderiales</taxon>
        <taxon>Alcaligenaceae</taxon>
    </lineage>
</organism>
<feature type="domain" description="HTH lysR-type" evidence="5">
    <location>
        <begin position="28"/>
        <end position="70"/>
    </location>
</feature>
<dbReference type="PATRIC" id="fig|1247726.3.peg.4126"/>
<gene>
    <name evidence="6" type="ORF">MIM_c37350</name>
</gene>
<keyword evidence="3" id="KW-0238">DNA-binding</keyword>
<dbReference type="SUPFAM" id="SSF53850">
    <property type="entry name" value="Periplasmic binding protein-like II"/>
    <property type="match status" value="1"/>
</dbReference>
<accession>W0PIM3</accession>
<sequence>MDNAGMKNLKIEPLWSHIYWLGVLEVAGSYTAAAQRLGVSKAAMSQRIQELESALGIALVQRTTRSVRLTEAGRELVAETRPAFSSIETGCARIRELADTPQGIIRLTAPVALARQQIIPRLPAFMKQYPQIRIEIELSDHISPLAQEGFDLAIRHSSTVPETYVAWKLCTTRTLLLASREYLKTHPRPMRPQDLVDHNCLTYLRSGGQPAWHFESRRSSSRRLSVQVKGSFAANNSETLREMLLAHQGIALVPDFSVARELDRGTLVELLPQWQSVSVFGDHIYALRPYSPHVPGIIRLLVDYLKASFREQSFL</sequence>
<dbReference type="CDD" id="cd08422">
    <property type="entry name" value="PBP2_CrgA_like"/>
    <property type="match status" value="1"/>
</dbReference>
<keyword evidence="4" id="KW-0804">Transcription</keyword>
<dbReference type="PROSITE" id="PS50931">
    <property type="entry name" value="HTH_LYSR"/>
    <property type="match status" value="1"/>
</dbReference>
<dbReference type="InterPro" id="IPR058163">
    <property type="entry name" value="LysR-type_TF_proteobact-type"/>
</dbReference>
<dbReference type="InterPro" id="IPR000847">
    <property type="entry name" value="LysR_HTH_N"/>
</dbReference>
<dbReference type="Gene3D" id="1.10.10.10">
    <property type="entry name" value="Winged helix-like DNA-binding domain superfamily/Winged helix DNA-binding domain"/>
    <property type="match status" value="1"/>
</dbReference>
<dbReference type="PRINTS" id="PR00039">
    <property type="entry name" value="HTHLYSR"/>
</dbReference>
<evidence type="ECO:0000313" key="6">
    <source>
        <dbReference type="EMBL" id="AHG65792.1"/>
    </source>
</evidence>
<dbReference type="GO" id="GO:0006351">
    <property type="term" value="P:DNA-templated transcription"/>
    <property type="evidence" value="ECO:0007669"/>
    <property type="project" value="TreeGrafter"/>
</dbReference>
<evidence type="ECO:0000259" key="5">
    <source>
        <dbReference type="PROSITE" id="PS50931"/>
    </source>
</evidence>
<evidence type="ECO:0000256" key="2">
    <source>
        <dbReference type="ARBA" id="ARBA00023015"/>
    </source>
</evidence>
<dbReference type="InterPro" id="IPR036390">
    <property type="entry name" value="WH_DNA-bd_sf"/>
</dbReference>